<comment type="catalytic activity">
    <reaction evidence="10">
        <text>thymidine + phosphate = 2-deoxy-alpha-D-ribose 1-phosphate + thymine</text>
        <dbReference type="Rhea" id="RHEA:16037"/>
        <dbReference type="ChEBI" id="CHEBI:17748"/>
        <dbReference type="ChEBI" id="CHEBI:17821"/>
        <dbReference type="ChEBI" id="CHEBI:43474"/>
        <dbReference type="ChEBI" id="CHEBI:57259"/>
        <dbReference type="EC" id="2.4.2.2"/>
    </reaction>
</comment>
<dbReference type="GO" id="GO:0047847">
    <property type="term" value="F:deoxyuridine phosphorylase activity"/>
    <property type="evidence" value="ECO:0007669"/>
    <property type="project" value="RHEA"/>
</dbReference>
<dbReference type="PIRSF" id="PIRSF000478">
    <property type="entry name" value="TP_PyNP"/>
    <property type="match status" value="1"/>
</dbReference>
<comment type="caution">
    <text evidence="12">The sequence shown here is derived from an EMBL/GenBank/DDBJ whole genome shotgun (WGS) entry which is preliminary data.</text>
</comment>
<evidence type="ECO:0000256" key="2">
    <source>
        <dbReference type="ARBA" id="ARBA00003877"/>
    </source>
</evidence>
<feature type="domain" description="Pyrimidine nucleoside phosphorylase C-terminal" evidence="11">
    <location>
        <begin position="344"/>
        <end position="418"/>
    </location>
</feature>
<dbReference type="PROSITE" id="PS00647">
    <property type="entry name" value="THYMID_PHOSPHORYLASE"/>
    <property type="match status" value="1"/>
</dbReference>
<gene>
    <name evidence="12" type="primary">pdp</name>
    <name evidence="12" type="ORF">HMPREF9429_01130</name>
</gene>
<comment type="catalytic activity">
    <reaction evidence="1">
        <text>2'-deoxyuridine + phosphate = 2-deoxy-alpha-D-ribose 1-phosphate + uracil</text>
        <dbReference type="Rhea" id="RHEA:22824"/>
        <dbReference type="ChEBI" id="CHEBI:16450"/>
        <dbReference type="ChEBI" id="CHEBI:17568"/>
        <dbReference type="ChEBI" id="CHEBI:43474"/>
        <dbReference type="ChEBI" id="CHEBI:57259"/>
        <dbReference type="EC" id="2.4.2.2"/>
    </reaction>
</comment>
<keyword evidence="7 12" id="KW-0328">Glycosyltransferase</keyword>
<dbReference type="Pfam" id="PF07831">
    <property type="entry name" value="PYNP_C"/>
    <property type="match status" value="1"/>
</dbReference>
<dbReference type="InterPro" id="IPR013102">
    <property type="entry name" value="PYNP_C"/>
</dbReference>
<dbReference type="InterPro" id="IPR017872">
    <property type="entry name" value="Pyrmidine_PPase_CS"/>
</dbReference>
<evidence type="ECO:0000256" key="10">
    <source>
        <dbReference type="ARBA" id="ARBA00048525"/>
    </source>
</evidence>
<comment type="subunit">
    <text evidence="4">Homodimer.</text>
</comment>
<evidence type="ECO:0000313" key="12">
    <source>
        <dbReference type="EMBL" id="EFQ03947.1"/>
    </source>
</evidence>
<dbReference type="SUPFAM" id="SSF54680">
    <property type="entry name" value="Pyrimidine nucleoside phosphorylase C-terminal domain"/>
    <property type="match status" value="1"/>
</dbReference>
<dbReference type="Proteomes" id="UP000003195">
    <property type="component" value="Unassembled WGS sequence"/>
</dbReference>
<dbReference type="GO" id="GO:0004645">
    <property type="term" value="F:1,4-alpha-oligoglucan phosphorylase activity"/>
    <property type="evidence" value="ECO:0007669"/>
    <property type="project" value="InterPro"/>
</dbReference>
<dbReference type="Gene3D" id="1.20.970.10">
    <property type="entry name" value="Transferase, Pyrimidine Nucleoside Phosphorylase, Chain C"/>
    <property type="match status" value="1"/>
</dbReference>
<dbReference type="InterPro" id="IPR036566">
    <property type="entry name" value="PYNP-like_C_sf"/>
</dbReference>
<dbReference type="NCBIfam" id="TIGR02644">
    <property type="entry name" value="Y_phosphoryl"/>
    <property type="match status" value="1"/>
</dbReference>
<sequence length="435" mass="46415">MWPVDFIEEKRDGKEQSTSRIKKFIEDYTQGRVVDYQAAAWLMAVYLKGMNERETAALTEAMRNSGDVVDLSAIEGVTVDKHSTGGIADTTTLIVAPLVAAAGVKVAKMSGRGLGFTGGTLDKLESVPGFRITLSKEEFFNQVNRIGLAVIGQSGELAPADKLLYALRDATGTVESIPLIASSVMSKKLAGGADAIVLDVKYGSGAFMKTKERAFELARAMVDIGVASGKPTTAVLTSMNAPLGMSIGNSLEIDEAVDVLSGRGGKRLKEVVLTVGAYMLKSAGLVATAEEGRTILQEHINDGSGLQKFKEFLEAQGGDTSFIGVRPLTKRVNARDIRAEKNGFIVHVDGRALGEIAMETGAGRAHKDDVINLYTGLALHKEVYDKVEAGDLLCTLYGGEGADTSAYEERVRVAFQIEETEPTEKESVVADIIDG</sequence>
<dbReference type="NCBIfam" id="NF004490">
    <property type="entry name" value="PRK05820.1"/>
    <property type="match status" value="1"/>
</dbReference>
<dbReference type="InterPro" id="IPR035902">
    <property type="entry name" value="Nuc_phospho_transferase"/>
</dbReference>
<dbReference type="STRING" id="706434.HMPREF9429_01130"/>
<dbReference type="EC" id="2.4.2.2" evidence="5"/>
<evidence type="ECO:0000256" key="6">
    <source>
        <dbReference type="ARBA" id="ARBA00014680"/>
    </source>
</evidence>
<dbReference type="GO" id="GO:0006206">
    <property type="term" value="P:pyrimidine nucleobase metabolic process"/>
    <property type="evidence" value="ECO:0007669"/>
    <property type="project" value="InterPro"/>
</dbReference>
<evidence type="ECO:0000313" key="13">
    <source>
        <dbReference type="Proteomes" id="UP000003195"/>
    </source>
</evidence>
<dbReference type="EMBL" id="AECS01000037">
    <property type="protein sequence ID" value="EFQ03947.1"/>
    <property type="molecule type" value="Genomic_DNA"/>
</dbReference>
<name>E2ZD26_9FIRM</name>
<dbReference type="HOGENOM" id="CLU_025040_0_1_9"/>
<dbReference type="SUPFAM" id="SSF47648">
    <property type="entry name" value="Nucleoside phosphorylase/phosphoribosyltransferase N-terminal domain"/>
    <property type="match status" value="1"/>
</dbReference>
<dbReference type="Pfam" id="PF02885">
    <property type="entry name" value="Glycos_trans_3N"/>
    <property type="match status" value="1"/>
</dbReference>
<dbReference type="Pfam" id="PF00591">
    <property type="entry name" value="Glycos_transf_3"/>
    <property type="match status" value="1"/>
</dbReference>
<dbReference type="PANTHER" id="PTHR10515:SF0">
    <property type="entry name" value="THYMIDINE PHOSPHORYLASE"/>
    <property type="match status" value="1"/>
</dbReference>
<dbReference type="GO" id="GO:0009032">
    <property type="term" value="F:thymidine phosphorylase activity"/>
    <property type="evidence" value="ECO:0007669"/>
    <property type="project" value="RHEA"/>
</dbReference>
<dbReference type="InterPro" id="IPR018090">
    <property type="entry name" value="Pyrmidine_PPas_bac/euk"/>
</dbReference>
<dbReference type="GO" id="GO:0005829">
    <property type="term" value="C:cytosol"/>
    <property type="evidence" value="ECO:0007669"/>
    <property type="project" value="TreeGrafter"/>
</dbReference>
<dbReference type="SMART" id="SM00941">
    <property type="entry name" value="PYNP_C"/>
    <property type="match status" value="1"/>
</dbReference>
<dbReference type="SUPFAM" id="SSF52418">
    <property type="entry name" value="Nucleoside phosphorylase/phosphoribosyltransferase catalytic domain"/>
    <property type="match status" value="1"/>
</dbReference>
<evidence type="ECO:0000256" key="8">
    <source>
        <dbReference type="ARBA" id="ARBA00022679"/>
    </source>
</evidence>
<dbReference type="InterPro" id="IPR000312">
    <property type="entry name" value="Glycosyl_Trfase_fam3"/>
</dbReference>
<evidence type="ECO:0000256" key="7">
    <source>
        <dbReference type="ARBA" id="ARBA00022676"/>
    </source>
</evidence>
<comment type="similarity">
    <text evidence="3">Belongs to the thymidine/pyrimidine-nucleoside phosphorylase family.</text>
</comment>
<reference evidence="12 13" key="1">
    <citation type="submission" date="2010-08" db="EMBL/GenBank/DDBJ databases">
        <authorList>
            <person name="Weinstock G."/>
            <person name="Sodergren E."/>
            <person name="Clifton S."/>
            <person name="Fulton L."/>
            <person name="Fulton B."/>
            <person name="Courtney L."/>
            <person name="Fronick C."/>
            <person name="Harrison M."/>
            <person name="Strong C."/>
            <person name="Farmer C."/>
            <person name="Delahaunty K."/>
            <person name="Markovic C."/>
            <person name="Hall O."/>
            <person name="Minx P."/>
            <person name="Tomlinson C."/>
            <person name="Mitreva M."/>
            <person name="Hou S."/>
            <person name="Chen J."/>
            <person name="Wollam A."/>
            <person name="Pepin K.H."/>
            <person name="Johnson M."/>
            <person name="Bhonagiri V."/>
            <person name="Zhang X."/>
            <person name="Suruliraj S."/>
            <person name="Warren W."/>
            <person name="Chinwalla A."/>
            <person name="Mardis E.R."/>
            <person name="Wilson R.K."/>
        </authorList>
    </citation>
    <scope>NUCLEOTIDE SEQUENCE [LARGE SCALE GENOMIC DNA]</scope>
    <source>
        <strain evidence="12 13">F0359</strain>
    </source>
</reference>
<dbReference type="GO" id="GO:0006213">
    <property type="term" value="P:pyrimidine nucleoside metabolic process"/>
    <property type="evidence" value="ECO:0007669"/>
    <property type="project" value="InterPro"/>
</dbReference>
<protein>
    <recommendedName>
        <fullName evidence="6">Pyrimidine-nucleoside phosphorylase</fullName>
        <ecNumber evidence="5">2.4.2.2</ecNumber>
    </recommendedName>
</protein>
<keyword evidence="13" id="KW-1185">Reference proteome</keyword>
<keyword evidence="8 12" id="KW-0808">Transferase</keyword>
<dbReference type="AlphaFoldDB" id="E2ZD26"/>
<dbReference type="InterPro" id="IPR036320">
    <property type="entry name" value="Glycosyl_Trfase_fam3_N_dom_sf"/>
</dbReference>
<dbReference type="eggNOG" id="COG0213">
    <property type="taxonomic scope" value="Bacteria"/>
</dbReference>
<comment type="catalytic activity">
    <reaction evidence="9">
        <text>uridine + phosphate = alpha-D-ribose 1-phosphate + uracil</text>
        <dbReference type="Rhea" id="RHEA:24388"/>
        <dbReference type="ChEBI" id="CHEBI:16704"/>
        <dbReference type="ChEBI" id="CHEBI:17568"/>
        <dbReference type="ChEBI" id="CHEBI:43474"/>
        <dbReference type="ChEBI" id="CHEBI:57720"/>
        <dbReference type="EC" id="2.4.2.2"/>
    </reaction>
</comment>
<comment type="function">
    <text evidence="2">Catalyzes phosphorolysis of the pyrimidine nucleosides uridine, thymidine and 2'-deoxyuridine with the formation of the corresponding pyrimidine base and ribose-1-phosphate.</text>
</comment>
<accession>E2ZD26</accession>
<dbReference type="OrthoDB" id="9763887at2"/>
<dbReference type="Gene3D" id="3.90.1170.30">
    <property type="entry name" value="Pyrimidine nucleoside phosphorylase-like, C-terminal domain"/>
    <property type="match status" value="1"/>
</dbReference>
<evidence type="ECO:0000259" key="11">
    <source>
        <dbReference type="SMART" id="SM00941"/>
    </source>
</evidence>
<dbReference type="InterPro" id="IPR017459">
    <property type="entry name" value="Glycosyl_Trfase_fam3_N_dom"/>
</dbReference>
<dbReference type="PANTHER" id="PTHR10515">
    <property type="entry name" value="THYMIDINE PHOSPHORYLASE"/>
    <property type="match status" value="1"/>
</dbReference>
<evidence type="ECO:0000256" key="9">
    <source>
        <dbReference type="ARBA" id="ARBA00048453"/>
    </source>
</evidence>
<evidence type="ECO:0000256" key="5">
    <source>
        <dbReference type="ARBA" id="ARBA00011889"/>
    </source>
</evidence>
<dbReference type="FunFam" id="3.40.1030.10:FF:000003">
    <property type="entry name" value="Pyrimidine-nucleoside phosphorylase"/>
    <property type="match status" value="1"/>
</dbReference>
<dbReference type="GO" id="GO:0004850">
    <property type="term" value="F:uridine phosphorylase activity"/>
    <property type="evidence" value="ECO:0007669"/>
    <property type="project" value="RHEA"/>
</dbReference>
<dbReference type="Gene3D" id="3.40.1030.10">
    <property type="entry name" value="Nucleoside phosphorylase/phosphoribosyltransferase catalytic domain"/>
    <property type="match status" value="1"/>
</dbReference>
<evidence type="ECO:0000256" key="3">
    <source>
        <dbReference type="ARBA" id="ARBA00006915"/>
    </source>
</evidence>
<dbReference type="InterPro" id="IPR000053">
    <property type="entry name" value="Thymidine/pyrmidine_PPase"/>
</dbReference>
<organism evidence="12 13">
    <name type="scientific">Megasphaera micronuciformis F0359</name>
    <dbReference type="NCBI Taxonomy" id="706434"/>
    <lineage>
        <taxon>Bacteria</taxon>
        <taxon>Bacillati</taxon>
        <taxon>Bacillota</taxon>
        <taxon>Negativicutes</taxon>
        <taxon>Veillonellales</taxon>
        <taxon>Veillonellaceae</taxon>
        <taxon>Megasphaera</taxon>
    </lineage>
</organism>
<proteinExistence type="inferred from homology"/>
<evidence type="ECO:0000256" key="1">
    <source>
        <dbReference type="ARBA" id="ARBA00001066"/>
    </source>
</evidence>
<dbReference type="RefSeq" id="WP_006942250.1">
    <property type="nucleotide sequence ID" value="NZ_GL538208.1"/>
</dbReference>
<evidence type="ECO:0000256" key="4">
    <source>
        <dbReference type="ARBA" id="ARBA00011738"/>
    </source>
</evidence>